<dbReference type="AlphaFoldDB" id="A0A402CQW7"/>
<feature type="region of interest" description="Disordered" evidence="1">
    <location>
        <begin position="1"/>
        <end position="29"/>
    </location>
</feature>
<reference evidence="2 3" key="1">
    <citation type="journal article" date="2019" name="Int. J. Syst. Evol. Microbiol.">
        <title>Capsulimonas corticalis gen. nov., sp. nov., an aerobic capsulated bacterium, of a novel bacterial order, Capsulimonadales ord. nov., of the class Armatimonadia of the phylum Armatimonadetes.</title>
        <authorList>
            <person name="Li J."/>
            <person name="Kudo C."/>
            <person name="Tonouchi A."/>
        </authorList>
    </citation>
    <scope>NUCLEOTIDE SEQUENCE [LARGE SCALE GENOMIC DNA]</scope>
    <source>
        <strain evidence="2 3">AX-7</strain>
    </source>
</reference>
<proteinExistence type="predicted"/>
<dbReference type="KEGG" id="ccot:CCAX7_64920"/>
<accession>A0A402CQW7</accession>
<dbReference type="EMBL" id="AP025739">
    <property type="protein sequence ID" value="BDI34441.1"/>
    <property type="molecule type" value="Genomic_DNA"/>
</dbReference>
<evidence type="ECO:0000313" key="3">
    <source>
        <dbReference type="Proteomes" id="UP000287394"/>
    </source>
</evidence>
<evidence type="ECO:0000313" key="2">
    <source>
        <dbReference type="EMBL" id="BDI34441.1"/>
    </source>
</evidence>
<protein>
    <submittedName>
        <fullName evidence="2">Uncharacterized protein</fullName>
    </submittedName>
</protein>
<dbReference type="Proteomes" id="UP000287394">
    <property type="component" value="Chromosome"/>
</dbReference>
<name>A0A402CQW7_9BACT</name>
<sequence>MTLAIAASSMTPVVSDADGPAAIDDGPTPPQDDIVIVAATAKAPMASRMAAIVFGAFVRIFM</sequence>
<keyword evidence="3" id="KW-1185">Reference proteome</keyword>
<organism evidence="2 3">
    <name type="scientific">Capsulimonas corticalis</name>
    <dbReference type="NCBI Taxonomy" id="2219043"/>
    <lineage>
        <taxon>Bacteria</taxon>
        <taxon>Bacillati</taxon>
        <taxon>Armatimonadota</taxon>
        <taxon>Armatimonadia</taxon>
        <taxon>Capsulimonadales</taxon>
        <taxon>Capsulimonadaceae</taxon>
        <taxon>Capsulimonas</taxon>
    </lineage>
</organism>
<evidence type="ECO:0000256" key="1">
    <source>
        <dbReference type="SAM" id="MobiDB-lite"/>
    </source>
</evidence>
<feature type="compositionally biased region" description="Low complexity" evidence="1">
    <location>
        <begin position="16"/>
        <end position="26"/>
    </location>
</feature>
<gene>
    <name evidence="2" type="ORF">CCAX7_64920</name>
</gene>